<sequence length="130" mass="15085">MKSATYIKYRSVVFSALFIALVLVSNLRFSSMYLYYSVDREGFIEALCENTDKPELKCEGKCMLSQMLVTQDDDKELPMPLIGWEQTLFFIKDLSSYSVLFIGQNHKAYFHYTITYSYKFSGISHKPPIV</sequence>
<dbReference type="OrthoDB" id="980645at2"/>
<evidence type="ECO:0000313" key="2">
    <source>
        <dbReference type="EMBL" id="SNY94681.1"/>
    </source>
</evidence>
<evidence type="ECO:0000256" key="1">
    <source>
        <dbReference type="SAM" id="Phobius"/>
    </source>
</evidence>
<dbReference type="Proteomes" id="UP000219048">
    <property type="component" value="Unassembled WGS sequence"/>
</dbReference>
<keyword evidence="1" id="KW-1133">Transmembrane helix</keyword>
<name>A0A285MGT1_9FLAO</name>
<accession>A0A285MGT1</accession>
<dbReference type="EMBL" id="OBEH01000001">
    <property type="protein sequence ID" value="SNY94681.1"/>
    <property type="molecule type" value="Genomic_DNA"/>
</dbReference>
<keyword evidence="1" id="KW-0472">Membrane</keyword>
<dbReference type="AlphaFoldDB" id="A0A285MGT1"/>
<gene>
    <name evidence="2" type="ORF">SAMN06265377_0341</name>
</gene>
<protein>
    <submittedName>
        <fullName evidence="2">Uncharacterized protein</fullName>
    </submittedName>
</protein>
<evidence type="ECO:0000313" key="3">
    <source>
        <dbReference type="Proteomes" id="UP000219048"/>
    </source>
</evidence>
<organism evidence="2 3">
    <name type="scientific">Flagellimonas pacifica</name>
    <dbReference type="NCBI Taxonomy" id="1247520"/>
    <lineage>
        <taxon>Bacteria</taxon>
        <taxon>Pseudomonadati</taxon>
        <taxon>Bacteroidota</taxon>
        <taxon>Flavobacteriia</taxon>
        <taxon>Flavobacteriales</taxon>
        <taxon>Flavobacteriaceae</taxon>
        <taxon>Flagellimonas</taxon>
    </lineage>
</organism>
<feature type="transmembrane region" description="Helical" evidence="1">
    <location>
        <begin position="12"/>
        <end position="36"/>
    </location>
</feature>
<proteinExistence type="predicted"/>
<keyword evidence="3" id="KW-1185">Reference proteome</keyword>
<reference evidence="3" key="1">
    <citation type="submission" date="2017-09" db="EMBL/GenBank/DDBJ databases">
        <authorList>
            <person name="Varghese N."/>
            <person name="Submissions S."/>
        </authorList>
    </citation>
    <scope>NUCLEOTIDE SEQUENCE [LARGE SCALE GENOMIC DNA]</scope>
    <source>
        <strain evidence="3">DSM 25885</strain>
    </source>
</reference>
<keyword evidence="1" id="KW-0812">Transmembrane</keyword>
<dbReference type="RefSeq" id="WP_133067189.1">
    <property type="nucleotide sequence ID" value="NZ_OBEH01000001.1"/>
</dbReference>